<evidence type="ECO:0000313" key="4">
    <source>
        <dbReference type="EMBL" id="MDM4014906.1"/>
    </source>
</evidence>
<evidence type="ECO:0000259" key="1">
    <source>
        <dbReference type="Pfam" id="PF07583"/>
    </source>
</evidence>
<evidence type="ECO:0000259" key="2">
    <source>
        <dbReference type="Pfam" id="PF07587"/>
    </source>
</evidence>
<comment type="caution">
    <text evidence="4">The sequence shown here is derived from an EMBL/GenBank/DDBJ whole genome shotgun (WGS) entry which is preliminary data.</text>
</comment>
<sequence>MHTDRVPIRRRTYHSAFLAVGIFSLLLSVETLATEANAAEDRKEAFFESKIRPLLVEHCVDCHGPDDQSGELRLDRKVHFQRGGGSGALINSGNADASRLVKAIGYQDNSLQMPPDYKLAEDEIELFRKWVREGAHWPDEEASDADETETMSFADQIIAQRESHWAFQPISMPQLPEFEGAEGLTPIDRFVRDRLRNADLSPNPKADRETLIRRAYFTLIGLPPTYEEIQAFVNDDAADAFEKLVDRLLDNPHYGERWARHWLDIARYGDTKGYLAGNQETRYPFAFTFRDYVIDAFNSDKPYDQFIIEQIAADRLNLEGDDRQSLAAMGFLTVGRRFMNRRHDIIDDQIDVVTRGFLGLSVSCARCHDHKYDPIPTADYYSLYGVFNSSEEPGELPLLGEPKSTPQYEEFLKAQAEKQKEVDVWVEERRVATEDELRSRIADYLVYFAEEATQGKNAKQKYQGKRGPLRRAAVRRWQKFLTTPNESSGPVWDLLRAMAAIPADQFAEQLQSLSQVDADAKQSPALKRLLGQLSSSQPQTLVEAAQSIGDQFEAVYQQWKDAKKADENLQQLEEPGDEALRQILWSATTPTTLNRDQMISHLDQSERNRYNQLKNQVNGVEVTHPGAPSRGMVMVDKAKAIEPVIFRRGVPGNRGDRVPRRFLQVLEDVDGGKPFNDGSGRLELAHAIANPDNPLTARVIVNRLWQHHFGDGLVRTSSDFGTRGDPPTHPQLLDYLAADFMNGGWSIKQMQRRIMLTETWQQSSDLREHAATVDPENRLLWHMPRKRLEFEALRDRLLVAAGRLDDRIGGRSVMIHEDATRRGLYAYIDREDLPGLLANFDVPSPDASRAQRTKTTVPQQSLYLMNSQFVIDQAKALAKRSAESILENSGDETTERIRRMYRHALARDPNDNELKRAADFVTSTPTVADDHQEPASTPLNTWEQLAQVLLLSNEFAFVD</sequence>
<name>A0ABT7PF90_9BACT</name>
<dbReference type="EMBL" id="JASZZN010000003">
    <property type="protein sequence ID" value="MDM4014906.1"/>
    <property type="molecule type" value="Genomic_DNA"/>
</dbReference>
<gene>
    <name evidence="4" type="ORF">QTN89_05650</name>
</gene>
<dbReference type="Pfam" id="PF07587">
    <property type="entry name" value="PSD1"/>
    <property type="match status" value="1"/>
</dbReference>
<dbReference type="RefSeq" id="WP_289162507.1">
    <property type="nucleotide sequence ID" value="NZ_JASZZN010000003.1"/>
</dbReference>
<protein>
    <submittedName>
        <fullName evidence="4">PSD1 and planctomycete cytochrome C domain-containing protein</fullName>
    </submittedName>
</protein>
<proteinExistence type="predicted"/>
<organism evidence="4 5">
    <name type="scientific">Roseiconus lacunae</name>
    <dbReference type="NCBI Taxonomy" id="2605694"/>
    <lineage>
        <taxon>Bacteria</taxon>
        <taxon>Pseudomonadati</taxon>
        <taxon>Planctomycetota</taxon>
        <taxon>Planctomycetia</taxon>
        <taxon>Pirellulales</taxon>
        <taxon>Pirellulaceae</taxon>
        <taxon>Roseiconus</taxon>
    </lineage>
</organism>
<feature type="domain" description="Cytochrome C Planctomycete-type" evidence="3">
    <location>
        <begin position="59"/>
        <end position="116"/>
    </location>
</feature>
<dbReference type="InterPro" id="IPR022655">
    <property type="entry name" value="DUF1553"/>
</dbReference>
<dbReference type="Pfam" id="PF07583">
    <property type="entry name" value="PSCyt2"/>
    <property type="match status" value="1"/>
</dbReference>
<dbReference type="PANTHER" id="PTHR35889:SF3">
    <property type="entry name" value="F-BOX DOMAIN-CONTAINING PROTEIN"/>
    <property type="match status" value="1"/>
</dbReference>
<feature type="domain" description="DUF1549" evidence="1">
    <location>
        <begin position="186"/>
        <end position="391"/>
    </location>
</feature>
<dbReference type="Proteomes" id="UP001239462">
    <property type="component" value="Unassembled WGS sequence"/>
</dbReference>
<dbReference type="Pfam" id="PF07635">
    <property type="entry name" value="PSCyt1"/>
    <property type="match status" value="1"/>
</dbReference>
<keyword evidence="5" id="KW-1185">Reference proteome</keyword>
<evidence type="ECO:0000313" key="5">
    <source>
        <dbReference type="Proteomes" id="UP001239462"/>
    </source>
</evidence>
<dbReference type="PANTHER" id="PTHR35889">
    <property type="entry name" value="CYCLOINULO-OLIGOSACCHARIDE FRUCTANOTRANSFERASE-RELATED"/>
    <property type="match status" value="1"/>
</dbReference>
<dbReference type="InterPro" id="IPR011444">
    <property type="entry name" value="DUF1549"/>
</dbReference>
<feature type="domain" description="DUF1553" evidence="2">
    <location>
        <begin position="680"/>
        <end position="920"/>
    </location>
</feature>
<accession>A0ABT7PF90</accession>
<evidence type="ECO:0000259" key="3">
    <source>
        <dbReference type="Pfam" id="PF07635"/>
    </source>
</evidence>
<dbReference type="InterPro" id="IPR011429">
    <property type="entry name" value="Cyt_c_Planctomycete-type"/>
</dbReference>
<reference evidence="4 5" key="1">
    <citation type="submission" date="2023-06" db="EMBL/GenBank/DDBJ databases">
        <title>Roseiconus lacunae JC819 isolated from Gulf of Mannar region, Tamil Nadu.</title>
        <authorList>
            <person name="Pk S."/>
            <person name="Ch S."/>
            <person name="Ch V.R."/>
        </authorList>
    </citation>
    <scope>NUCLEOTIDE SEQUENCE [LARGE SCALE GENOMIC DNA]</scope>
    <source>
        <strain evidence="4 5">JC819</strain>
    </source>
</reference>